<evidence type="ECO:0000313" key="2">
    <source>
        <dbReference type="Proteomes" id="UP000765845"/>
    </source>
</evidence>
<dbReference type="EMBL" id="JAAWWK010000003">
    <property type="protein sequence ID" value="NKI17722.1"/>
    <property type="molecule type" value="Genomic_DNA"/>
</dbReference>
<comment type="caution">
    <text evidence="1">The sequence shown here is derived from an EMBL/GenBank/DDBJ whole genome shotgun (WGS) entry which is preliminary data.</text>
</comment>
<dbReference type="SUPFAM" id="SSF52151">
    <property type="entry name" value="FabD/lysophospholipase-like"/>
    <property type="match status" value="1"/>
</dbReference>
<accession>A0ABX1GGV0</accession>
<dbReference type="RefSeq" id="WP_168450265.1">
    <property type="nucleotide sequence ID" value="NZ_JAAWWK010000003.1"/>
</dbReference>
<protein>
    <submittedName>
        <fullName evidence="1">Patatin-like phospholipase family protein</fullName>
    </submittedName>
</protein>
<sequence>MKAPLIFKAGATARKVIEQDGLHLQQLAAIAGAAGGPKWLVLAGLDRLLFGQWLQGRSAPLPLVGASIGSWRFAAVAQADPLAAIDRLEHGYIHQCYDGQPSPRQVTTTARDIIIDLLGDRGGSEILSHPWARLHIITARALGWTAYDSPLRMSAGFAAAIALNTLHRPLLSRFLQRRVFGDPRPGKLPSFAFPGFNTELPALTQQNLADALLASGSIPFVMESVNIHGQGGRYRDGGMVDYHIDLPLQGDRDNGLVLMPHFSDQVIPGWLDKYVPWRRAENLDNYLIMHPSAEWVASLPNGKIPDRTDFKRYQGNDAARIRDWQSVARRSEELAEFLAERLEKGDLSHYL</sequence>
<evidence type="ECO:0000313" key="1">
    <source>
        <dbReference type="EMBL" id="NKI17722.1"/>
    </source>
</evidence>
<proteinExistence type="predicted"/>
<name>A0ABX1GGV0_9GAMM</name>
<dbReference type="Proteomes" id="UP000765845">
    <property type="component" value="Unassembled WGS sequence"/>
</dbReference>
<organism evidence="1 2">
    <name type="scientific">Spongiibacter thalassae</name>
    <dbReference type="NCBI Taxonomy" id="2721624"/>
    <lineage>
        <taxon>Bacteria</taxon>
        <taxon>Pseudomonadati</taxon>
        <taxon>Pseudomonadota</taxon>
        <taxon>Gammaproteobacteria</taxon>
        <taxon>Cellvibrionales</taxon>
        <taxon>Spongiibacteraceae</taxon>
        <taxon>Spongiibacter</taxon>
    </lineage>
</organism>
<keyword evidence="2" id="KW-1185">Reference proteome</keyword>
<reference evidence="1 2" key="1">
    <citation type="submission" date="2020-04" db="EMBL/GenBank/DDBJ databases">
        <authorList>
            <person name="Yoon J."/>
        </authorList>
    </citation>
    <scope>NUCLEOTIDE SEQUENCE [LARGE SCALE GENOMIC DNA]</scope>
    <source>
        <strain evidence="1 2">KMU-166</strain>
    </source>
</reference>
<gene>
    <name evidence="1" type="ORF">HCU74_09840</name>
</gene>
<dbReference type="InterPro" id="IPR016035">
    <property type="entry name" value="Acyl_Trfase/lysoPLipase"/>
</dbReference>